<dbReference type="HOGENOM" id="CLU_151424_0_0_1"/>
<protein>
    <submittedName>
        <fullName evidence="1">Protein kinase-like domain protein</fullName>
    </submittedName>
</protein>
<keyword evidence="2" id="KW-1185">Reference proteome</keyword>
<dbReference type="VEuPathDB" id="FungiDB:MAN_06576"/>
<gene>
    <name evidence="1" type="ORF">MAN_06576</name>
</gene>
<dbReference type="Proteomes" id="UP000031186">
    <property type="component" value="Unassembled WGS sequence"/>
</dbReference>
<dbReference type="InterPro" id="IPR011009">
    <property type="entry name" value="Kinase-like_dom_sf"/>
</dbReference>
<accession>A0A0B4F9I0</accession>
<dbReference type="SUPFAM" id="SSF56112">
    <property type="entry name" value="Protein kinase-like (PK-like)"/>
    <property type="match status" value="1"/>
</dbReference>
<feature type="non-terminal residue" evidence="1">
    <location>
        <position position="1"/>
    </location>
</feature>
<evidence type="ECO:0000313" key="1">
    <source>
        <dbReference type="EMBL" id="KID64402.1"/>
    </source>
</evidence>
<dbReference type="OrthoDB" id="4062651at2759"/>
<name>A0A0B4F9I0_METAF</name>
<organism evidence="1 2">
    <name type="scientific">Metarhizium anisopliae (strain ARSEF 549)</name>
    <dbReference type="NCBI Taxonomy" id="3151832"/>
    <lineage>
        <taxon>Eukaryota</taxon>
        <taxon>Fungi</taxon>
        <taxon>Dikarya</taxon>
        <taxon>Ascomycota</taxon>
        <taxon>Pezizomycotina</taxon>
        <taxon>Sordariomycetes</taxon>
        <taxon>Hypocreomycetidae</taxon>
        <taxon>Hypocreales</taxon>
        <taxon>Clavicipitaceae</taxon>
        <taxon>Metarhizium</taxon>
    </lineage>
</organism>
<comment type="caution">
    <text evidence="1">The sequence shown here is derived from an EMBL/GenBank/DDBJ whole genome shotgun (WGS) entry which is preliminary data.</text>
</comment>
<reference evidence="1 2" key="1">
    <citation type="journal article" date="2014" name="Proc. Natl. Acad. Sci. U.S.A.">
        <title>Trajectory and genomic determinants of fungal-pathogen speciation and host adaptation.</title>
        <authorList>
            <person name="Hu X."/>
            <person name="Xiao G."/>
            <person name="Zheng P."/>
            <person name="Shang Y."/>
            <person name="Su Y."/>
            <person name="Zhang X."/>
            <person name="Liu X."/>
            <person name="Zhan S."/>
            <person name="St Leger R.J."/>
            <person name="Wang C."/>
        </authorList>
    </citation>
    <scope>NUCLEOTIDE SEQUENCE [LARGE SCALE GENOMIC DNA]</scope>
    <source>
        <strain evidence="1 2">ARSEF 549</strain>
    </source>
</reference>
<evidence type="ECO:0000313" key="2">
    <source>
        <dbReference type="Proteomes" id="UP000031186"/>
    </source>
</evidence>
<dbReference type="EMBL" id="AZNF01000008">
    <property type="protein sequence ID" value="KID64402.1"/>
    <property type="molecule type" value="Genomic_DNA"/>
</dbReference>
<proteinExistence type="predicted"/>
<dbReference type="AlphaFoldDB" id="A0A0B4F9I0"/>
<sequence>MSLSGLSKVAVGGKDSRTDYISKPFNISFGHDHYKEELMQLKRVAVALATLHPPPDALVYRLHGVFRHGDELEGMSFTWMDENEALCQGRAKRASVELKNRWVDQVERSLHICHREGIIRGHAKAENILIDKDNNKLYKRVD</sequence>